<keyword evidence="1" id="KW-0812">Transmembrane</keyword>
<keyword evidence="4" id="KW-1185">Reference proteome</keyword>
<comment type="caution">
    <text evidence="3">The sequence shown here is derived from an EMBL/GenBank/DDBJ whole genome shotgun (WGS) entry which is preliminary data.</text>
</comment>
<feature type="domain" description="Rab-GAP TBC" evidence="2">
    <location>
        <begin position="38"/>
        <end position="323"/>
    </location>
</feature>
<dbReference type="PANTHER" id="PTHR22957">
    <property type="entry name" value="TBC1 DOMAIN FAMILY MEMBER GTPASE-ACTIVATING PROTEIN"/>
    <property type="match status" value="1"/>
</dbReference>
<dbReference type="Gene3D" id="1.10.8.270">
    <property type="entry name" value="putative rabgap domain of human tbc1 domain family member 14 like domains"/>
    <property type="match status" value="1"/>
</dbReference>
<name>A0A1R2AZ05_9CILI</name>
<gene>
    <name evidence="3" type="ORF">SteCoe_32474</name>
</gene>
<organism evidence="3 4">
    <name type="scientific">Stentor coeruleus</name>
    <dbReference type="NCBI Taxonomy" id="5963"/>
    <lineage>
        <taxon>Eukaryota</taxon>
        <taxon>Sar</taxon>
        <taxon>Alveolata</taxon>
        <taxon>Ciliophora</taxon>
        <taxon>Postciliodesmatophora</taxon>
        <taxon>Heterotrichea</taxon>
        <taxon>Heterotrichida</taxon>
        <taxon>Stentoridae</taxon>
        <taxon>Stentor</taxon>
    </lineage>
</organism>
<dbReference type="Gene3D" id="1.10.472.80">
    <property type="entry name" value="Ypt/Rab-GAP domain of gyp1p, domain 3"/>
    <property type="match status" value="1"/>
</dbReference>
<dbReference type="OrthoDB" id="27140at2759"/>
<dbReference type="InterPro" id="IPR035969">
    <property type="entry name" value="Rab-GAP_TBC_sf"/>
</dbReference>
<reference evidence="3 4" key="1">
    <citation type="submission" date="2016-11" db="EMBL/GenBank/DDBJ databases">
        <title>The macronuclear genome of Stentor coeruleus: a giant cell with tiny introns.</title>
        <authorList>
            <person name="Slabodnick M."/>
            <person name="Ruby J.G."/>
            <person name="Reiff S.B."/>
            <person name="Swart E.C."/>
            <person name="Gosai S."/>
            <person name="Prabakaran S."/>
            <person name="Witkowska E."/>
            <person name="Larue G.E."/>
            <person name="Fisher S."/>
            <person name="Freeman R.M."/>
            <person name="Gunawardena J."/>
            <person name="Chu W."/>
            <person name="Stover N.A."/>
            <person name="Gregory B.D."/>
            <person name="Nowacki M."/>
            <person name="Derisi J."/>
            <person name="Roy S.W."/>
            <person name="Marshall W.F."/>
            <person name="Sood P."/>
        </authorList>
    </citation>
    <scope>NUCLEOTIDE SEQUENCE [LARGE SCALE GENOMIC DNA]</scope>
    <source>
        <strain evidence="3">WM001</strain>
    </source>
</reference>
<dbReference type="AlphaFoldDB" id="A0A1R2AZ05"/>
<proteinExistence type="predicted"/>
<dbReference type="EMBL" id="MPUH01001165">
    <property type="protein sequence ID" value="OMJ69732.1"/>
    <property type="molecule type" value="Genomic_DNA"/>
</dbReference>
<keyword evidence="1" id="KW-1133">Transmembrane helix</keyword>
<evidence type="ECO:0000256" key="1">
    <source>
        <dbReference type="SAM" id="Phobius"/>
    </source>
</evidence>
<feature type="transmembrane region" description="Helical" evidence="1">
    <location>
        <begin position="344"/>
        <end position="368"/>
    </location>
</feature>
<dbReference type="InterPro" id="IPR000195">
    <property type="entry name" value="Rab-GAP-TBC_dom"/>
</dbReference>
<dbReference type="Proteomes" id="UP000187209">
    <property type="component" value="Unassembled WGS sequence"/>
</dbReference>
<dbReference type="Pfam" id="PF00566">
    <property type="entry name" value="RabGAP-TBC"/>
    <property type="match status" value="2"/>
</dbReference>
<dbReference type="SUPFAM" id="SSF47923">
    <property type="entry name" value="Ypt/Rab-GAP domain of gyp1p"/>
    <property type="match status" value="2"/>
</dbReference>
<evidence type="ECO:0000313" key="3">
    <source>
        <dbReference type="EMBL" id="OMJ69732.1"/>
    </source>
</evidence>
<accession>A0A1R2AZ05</accession>
<evidence type="ECO:0000259" key="2">
    <source>
        <dbReference type="PROSITE" id="PS50086"/>
    </source>
</evidence>
<dbReference type="SMART" id="SM00164">
    <property type="entry name" value="TBC"/>
    <property type="match status" value="1"/>
</dbReference>
<protein>
    <recommendedName>
        <fullName evidence="2">Rab-GAP TBC domain-containing protein</fullName>
    </recommendedName>
</protein>
<evidence type="ECO:0000313" key="4">
    <source>
        <dbReference type="Proteomes" id="UP000187209"/>
    </source>
</evidence>
<dbReference type="GO" id="GO:0005096">
    <property type="term" value="F:GTPase activator activity"/>
    <property type="evidence" value="ECO:0007669"/>
    <property type="project" value="TreeGrafter"/>
</dbReference>
<sequence length="462" mass="53667">MNEELIPADHALDPQSFYTHILGKNFSTIRQAALSASLGKLRNRFISWRLFLGVLNETDSAEGWIQASRELRNEYHIMQESYKKVHVQDLDPLIFNPLSQSVENPWNSFYQDNELKQVIKNDIDRTFQERALFQKEETKEMMIRVLFTWSKNNPEISYRQGMNELLAVFFIVAVAEKFEKDDGIPEHAARILQELNDPTQTEADIYWMFTRLMALSVKELFLPVVVAKKKPINNLLSFEKSGYHNELVNTDKTNEASASVILKRSHRIHHRFLQALDKQLYMYIESQKIEPQIYLQRWVRCLLSREFNLSDTLVLWDSIFACAHIGEENRIEFFTGKLDFHKELVMLDFLCIAMIIFVRSFCIFYLVLQCDATGIMRRLLKFPPVEDVGILISMANSYKERILSGKGVTVPKIIHDMVEDDPLRASKPEPKASFIPLPSPKSIKLTDKIDTIIAILQEQSTL</sequence>
<keyword evidence="1" id="KW-0472">Membrane</keyword>
<dbReference type="PROSITE" id="PS50086">
    <property type="entry name" value="TBC_RABGAP"/>
    <property type="match status" value="1"/>
</dbReference>